<sequence length="65" mass="7749">MPKFVYGIFVSIFIFFNLFALNQWLQYRKKGRWADYVYGEKVYLWLSLIAKSALAWQLYGNTLSA</sequence>
<name>A0A6J6G5R4_9ZZZZ</name>
<accession>A0A6J6G5R4</accession>
<protein>
    <submittedName>
        <fullName evidence="2">Unannotated protein</fullName>
    </submittedName>
</protein>
<feature type="transmembrane region" description="Helical" evidence="1">
    <location>
        <begin position="6"/>
        <end position="22"/>
    </location>
</feature>
<keyword evidence="1" id="KW-1133">Transmembrane helix</keyword>
<dbReference type="AlphaFoldDB" id="A0A6J6G5R4"/>
<feature type="transmembrane region" description="Helical" evidence="1">
    <location>
        <begin position="42"/>
        <end position="59"/>
    </location>
</feature>
<keyword evidence="1" id="KW-0472">Membrane</keyword>
<gene>
    <name evidence="2" type="ORF">UFOPK1722_01893</name>
</gene>
<keyword evidence="1" id="KW-0812">Transmembrane</keyword>
<evidence type="ECO:0000256" key="1">
    <source>
        <dbReference type="SAM" id="Phobius"/>
    </source>
</evidence>
<reference evidence="2" key="1">
    <citation type="submission" date="2020-05" db="EMBL/GenBank/DDBJ databases">
        <authorList>
            <person name="Chiriac C."/>
            <person name="Salcher M."/>
            <person name="Ghai R."/>
            <person name="Kavagutti S V."/>
        </authorList>
    </citation>
    <scope>NUCLEOTIDE SEQUENCE</scope>
</reference>
<proteinExistence type="predicted"/>
<dbReference type="Pfam" id="PF18761">
    <property type="entry name" value="Heliorhodopsin"/>
    <property type="match status" value="1"/>
</dbReference>
<evidence type="ECO:0000313" key="2">
    <source>
        <dbReference type="EMBL" id="CAB4595890.1"/>
    </source>
</evidence>
<organism evidence="2">
    <name type="scientific">freshwater metagenome</name>
    <dbReference type="NCBI Taxonomy" id="449393"/>
    <lineage>
        <taxon>unclassified sequences</taxon>
        <taxon>metagenomes</taxon>
        <taxon>ecological metagenomes</taxon>
    </lineage>
</organism>
<dbReference type="InterPro" id="IPR041113">
    <property type="entry name" value="Heliorhodopsin"/>
</dbReference>
<dbReference type="NCBIfam" id="NF038020">
    <property type="entry name" value="HeR"/>
    <property type="match status" value="1"/>
</dbReference>
<dbReference type="EMBL" id="CAEZTS010000234">
    <property type="protein sequence ID" value="CAB4595890.1"/>
    <property type="molecule type" value="Genomic_DNA"/>
</dbReference>